<feature type="transmembrane region" description="Helical" evidence="4">
    <location>
        <begin position="136"/>
        <end position="160"/>
    </location>
</feature>
<reference evidence="6" key="1">
    <citation type="submission" date="2023-03" db="EMBL/GenBank/DDBJ databases">
        <title>Massive genome expansion in bonnet fungi (Mycena s.s.) driven by repeated elements and novel gene families across ecological guilds.</title>
        <authorList>
            <consortium name="Lawrence Berkeley National Laboratory"/>
            <person name="Harder C.B."/>
            <person name="Miyauchi S."/>
            <person name="Viragh M."/>
            <person name="Kuo A."/>
            <person name="Thoen E."/>
            <person name="Andreopoulos B."/>
            <person name="Lu D."/>
            <person name="Skrede I."/>
            <person name="Drula E."/>
            <person name="Henrissat B."/>
            <person name="Morin E."/>
            <person name="Kohler A."/>
            <person name="Barry K."/>
            <person name="LaButti K."/>
            <person name="Morin E."/>
            <person name="Salamov A."/>
            <person name="Lipzen A."/>
            <person name="Mereny Z."/>
            <person name="Hegedus B."/>
            <person name="Baldrian P."/>
            <person name="Stursova M."/>
            <person name="Weitz H."/>
            <person name="Taylor A."/>
            <person name="Grigoriev I.V."/>
            <person name="Nagy L.G."/>
            <person name="Martin F."/>
            <person name="Kauserud H."/>
        </authorList>
    </citation>
    <scope>NUCLEOTIDE SEQUENCE</scope>
    <source>
        <strain evidence="6">CBHHK182m</strain>
    </source>
</reference>
<comment type="similarity">
    <text evidence="2">Belongs to the major facilitator superfamily. Monocarboxylate porter (TC 2.A.1.13) family.</text>
</comment>
<feature type="transmembrane region" description="Helical" evidence="4">
    <location>
        <begin position="203"/>
        <end position="223"/>
    </location>
</feature>
<evidence type="ECO:0000256" key="1">
    <source>
        <dbReference type="ARBA" id="ARBA00004141"/>
    </source>
</evidence>
<feature type="transmembrane region" description="Helical" evidence="4">
    <location>
        <begin position="83"/>
        <end position="102"/>
    </location>
</feature>
<keyword evidence="4" id="KW-0812">Transmembrane</keyword>
<dbReference type="AlphaFoldDB" id="A0AAD7MES4"/>
<dbReference type="InterPro" id="IPR011701">
    <property type="entry name" value="MFS"/>
</dbReference>
<accession>A0AAD7MES4</accession>
<dbReference type="Proteomes" id="UP001215598">
    <property type="component" value="Unassembled WGS sequence"/>
</dbReference>
<feature type="transmembrane region" description="Helical" evidence="4">
    <location>
        <begin position="312"/>
        <end position="332"/>
    </location>
</feature>
<dbReference type="PANTHER" id="PTHR11360:SF234">
    <property type="entry name" value="MFS-TYPE TRANSPORTER DBAD-RELATED"/>
    <property type="match status" value="1"/>
</dbReference>
<feature type="transmembrane region" description="Helical" evidence="4">
    <location>
        <begin position="403"/>
        <end position="424"/>
    </location>
</feature>
<evidence type="ECO:0000256" key="3">
    <source>
        <dbReference type="SAM" id="MobiDB-lite"/>
    </source>
</evidence>
<dbReference type="Gene3D" id="1.20.1250.20">
    <property type="entry name" value="MFS general substrate transporter like domains"/>
    <property type="match status" value="2"/>
</dbReference>
<feature type="domain" description="Major facilitator superfamily (MFS) profile" evidence="5">
    <location>
        <begin position="42"/>
        <end position="429"/>
    </location>
</feature>
<dbReference type="PROSITE" id="PS50850">
    <property type="entry name" value="MFS"/>
    <property type="match status" value="1"/>
</dbReference>
<dbReference type="SUPFAM" id="SSF103473">
    <property type="entry name" value="MFS general substrate transporter"/>
    <property type="match status" value="1"/>
</dbReference>
<evidence type="ECO:0000313" key="6">
    <source>
        <dbReference type="EMBL" id="KAJ7714082.1"/>
    </source>
</evidence>
<evidence type="ECO:0000256" key="4">
    <source>
        <dbReference type="SAM" id="Phobius"/>
    </source>
</evidence>
<feature type="transmembrane region" description="Helical" evidence="4">
    <location>
        <begin position="281"/>
        <end position="300"/>
    </location>
</feature>
<dbReference type="Pfam" id="PF07690">
    <property type="entry name" value="MFS_1"/>
    <property type="match status" value="1"/>
</dbReference>
<sequence>MAKKMTISDHSSSQPSAHTQPVPKYKSNEKQTEELPDGGLQAWATVAGGFMLYVAGLGYFNAYGVYQDFYVRQFMTRYSPAEIAWIGSCQIAIQFVLGLPVGKLFDAGYFHHLMIVGSIIYCFSLWALSLAKPNQYYLIFLTQGVGMGIGLGLTFLPALAVTAHHFSRRRGLAMGIMTSGASIGGIIFPIMLNNLLFRHGFAIGVRATAALITALMLLANLLIRPRYRKNQPASKASLRIIINDLPYMIFVAAGVFIMLGIFYPIFYLQLYAIKQGIREKIAFDTITLINAGGVLGRVIPNFLADRVGSFNVIIPVIFLAAGCVLAMLAVALGSGGIIAVSLLYGIMNAGFVSISPALLAELSTDRSEIGIRMGLWFSFTAAAAMAGQPLSGALILGNFRWSTVFAGVCLCVGGSLSILSRLFFLRRRLRDGGAAL</sequence>
<dbReference type="InterPro" id="IPR020846">
    <property type="entry name" value="MFS_dom"/>
</dbReference>
<feature type="region of interest" description="Disordered" evidence="3">
    <location>
        <begin position="1"/>
        <end position="30"/>
    </location>
</feature>
<comment type="subcellular location">
    <subcellularLocation>
        <location evidence="1">Membrane</location>
        <topology evidence="1">Multi-pass membrane protein</topology>
    </subcellularLocation>
</comment>
<dbReference type="InterPro" id="IPR036259">
    <property type="entry name" value="MFS_trans_sf"/>
</dbReference>
<keyword evidence="4" id="KW-1133">Transmembrane helix</keyword>
<dbReference type="GO" id="GO:0016020">
    <property type="term" value="C:membrane"/>
    <property type="evidence" value="ECO:0007669"/>
    <property type="project" value="UniProtKB-SubCell"/>
</dbReference>
<organism evidence="6 7">
    <name type="scientific">Mycena metata</name>
    <dbReference type="NCBI Taxonomy" id="1033252"/>
    <lineage>
        <taxon>Eukaryota</taxon>
        <taxon>Fungi</taxon>
        <taxon>Dikarya</taxon>
        <taxon>Basidiomycota</taxon>
        <taxon>Agaricomycotina</taxon>
        <taxon>Agaricomycetes</taxon>
        <taxon>Agaricomycetidae</taxon>
        <taxon>Agaricales</taxon>
        <taxon>Marasmiineae</taxon>
        <taxon>Mycenaceae</taxon>
        <taxon>Mycena</taxon>
    </lineage>
</organism>
<feature type="compositionally biased region" description="Polar residues" evidence="3">
    <location>
        <begin position="8"/>
        <end position="19"/>
    </location>
</feature>
<evidence type="ECO:0000259" key="5">
    <source>
        <dbReference type="PROSITE" id="PS50850"/>
    </source>
</evidence>
<protein>
    <submittedName>
        <fullName evidence="6">Major facilitator superfamily domain-containing protein</fullName>
    </submittedName>
</protein>
<dbReference type="PANTHER" id="PTHR11360">
    <property type="entry name" value="MONOCARBOXYLATE TRANSPORTER"/>
    <property type="match status" value="1"/>
</dbReference>
<gene>
    <name evidence="6" type="ORF">B0H16DRAFT_531705</name>
</gene>
<feature type="transmembrane region" description="Helical" evidence="4">
    <location>
        <begin position="244"/>
        <end position="266"/>
    </location>
</feature>
<feature type="transmembrane region" description="Helical" evidence="4">
    <location>
        <begin position="338"/>
        <end position="362"/>
    </location>
</feature>
<keyword evidence="7" id="KW-1185">Reference proteome</keyword>
<feature type="transmembrane region" description="Helical" evidence="4">
    <location>
        <begin position="109"/>
        <end position="130"/>
    </location>
</feature>
<name>A0AAD7MES4_9AGAR</name>
<dbReference type="EMBL" id="JARKIB010000331">
    <property type="protein sequence ID" value="KAJ7714082.1"/>
    <property type="molecule type" value="Genomic_DNA"/>
</dbReference>
<feature type="transmembrane region" description="Helical" evidence="4">
    <location>
        <begin position="172"/>
        <end position="191"/>
    </location>
</feature>
<evidence type="ECO:0000256" key="2">
    <source>
        <dbReference type="ARBA" id="ARBA00006727"/>
    </source>
</evidence>
<feature type="transmembrane region" description="Helical" evidence="4">
    <location>
        <begin position="40"/>
        <end position="63"/>
    </location>
</feature>
<feature type="transmembrane region" description="Helical" evidence="4">
    <location>
        <begin position="374"/>
        <end position="397"/>
    </location>
</feature>
<comment type="caution">
    <text evidence="6">The sequence shown here is derived from an EMBL/GenBank/DDBJ whole genome shotgun (WGS) entry which is preliminary data.</text>
</comment>
<dbReference type="GO" id="GO:0022857">
    <property type="term" value="F:transmembrane transporter activity"/>
    <property type="evidence" value="ECO:0007669"/>
    <property type="project" value="InterPro"/>
</dbReference>
<proteinExistence type="inferred from homology"/>
<dbReference type="InterPro" id="IPR050327">
    <property type="entry name" value="Proton-linked_MCT"/>
</dbReference>
<evidence type="ECO:0000313" key="7">
    <source>
        <dbReference type="Proteomes" id="UP001215598"/>
    </source>
</evidence>
<keyword evidence="4" id="KW-0472">Membrane</keyword>